<proteinExistence type="predicted"/>
<keyword evidence="6" id="KW-1185">Reference proteome</keyword>
<reference evidence="6" key="1">
    <citation type="submission" date="2017-03" db="EMBL/GenBank/DDBJ databases">
        <title>Phytopthora megakarya and P. palmivora, two closely related causual agents of cacao black pod achieved similar genome size and gene model numbers by different mechanisms.</title>
        <authorList>
            <person name="Ali S."/>
            <person name="Shao J."/>
            <person name="Larry D.J."/>
            <person name="Kronmiller B."/>
            <person name="Shen D."/>
            <person name="Strem M.D."/>
            <person name="Melnick R.L."/>
            <person name="Guiltinan M.J."/>
            <person name="Tyler B.M."/>
            <person name="Meinhardt L.W."/>
            <person name="Bailey B.A."/>
        </authorList>
    </citation>
    <scope>NUCLEOTIDE SEQUENCE [LARGE SCALE GENOMIC DNA]</scope>
    <source>
        <strain evidence="6">zdho120</strain>
    </source>
</reference>
<dbReference type="Pfam" id="PF13359">
    <property type="entry name" value="DDE_Tnp_4"/>
    <property type="match status" value="1"/>
</dbReference>
<protein>
    <recommendedName>
        <fullName evidence="4">DDE Tnp4 domain-containing protein</fullName>
    </recommendedName>
</protein>
<dbReference type="Proteomes" id="UP000198211">
    <property type="component" value="Unassembled WGS sequence"/>
</dbReference>
<feature type="non-terminal residue" evidence="5">
    <location>
        <position position="170"/>
    </location>
</feature>
<dbReference type="AlphaFoldDB" id="A0A225UFJ7"/>
<dbReference type="STRING" id="4795.A0A225UFJ7"/>
<evidence type="ECO:0000259" key="4">
    <source>
        <dbReference type="Pfam" id="PF13359"/>
    </source>
</evidence>
<accession>A0A225UFJ7</accession>
<evidence type="ECO:0000256" key="3">
    <source>
        <dbReference type="SAM" id="MobiDB-lite"/>
    </source>
</evidence>
<comment type="cofactor">
    <cofactor evidence="1">
        <name>a divalent metal cation</name>
        <dbReference type="ChEBI" id="CHEBI:60240"/>
    </cofactor>
</comment>
<comment type="caution">
    <text evidence="5">The sequence shown here is derived from an EMBL/GenBank/DDBJ whole genome shotgun (WGS) entry which is preliminary data.</text>
</comment>
<dbReference type="OrthoDB" id="126818at2759"/>
<feature type="compositionally biased region" description="Basic and acidic residues" evidence="3">
    <location>
        <begin position="159"/>
        <end position="170"/>
    </location>
</feature>
<gene>
    <name evidence="5" type="ORF">PHMEG_00039395</name>
</gene>
<evidence type="ECO:0000313" key="5">
    <source>
        <dbReference type="EMBL" id="OWY91854.1"/>
    </source>
</evidence>
<dbReference type="InterPro" id="IPR027806">
    <property type="entry name" value="HARBI1_dom"/>
</dbReference>
<evidence type="ECO:0000256" key="2">
    <source>
        <dbReference type="ARBA" id="ARBA00022723"/>
    </source>
</evidence>
<name>A0A225UFJ7_9STRA</name>
<organism evidence="5 6">
    <name type="scientific">Phytophthora megakarya</name>
    <dbReference type="NCBI Taxonomy" id="4795"/>
    <lineage>
        <taxon>Eukaryota</taxon>
        <taxon>Sar</taxon>
        <taxon>Stramenopiles</taxon>
        <taxon>Oomycota</taxon>
        <taxon>Peronosporomycetes</taxon>
        <taxon>Peronosporales</taxon>
        <taxon>Peronosporaceae</taxon>
        <taxon>Phytophthora</taxon>
    </lineage>
</organism>
<feature type="region of interest" description="Disordered" evidence="3">
    <location>
        <begin position="150"/>
        <end position="170"/>
    </location>
</feature>
<dbReference type="EMBL" id="NBNE01019350">
    <property type="protein sequence ID" value="OWY91854.1"/>
    <property type="molecule type" value="Genomic_DNA"/>
</dbReference>
<dbReference type="GO" id="GO:0046872">
    <property type="term" value="F:metal ion binding"/>
    <property type="evidence" value="ECO:0007669"/>
    <property type="project" value="UniProtKB-KW"/>
</dbReference>
<keyword evidence="2" id="KW-0479">Metal-binding</keyword>
<feature type="domain" description="DDE Tnp4" evidence="4">
    <location>
        <begin position="30"/>
        <end position="123"/>
    </location>
</feature>
<evidence type="ECO:0000313" key="6">
    <source>
        <dbReference type="Proteomes" id="UP000198211"/>
    </source>
</evidence>
<sequence length="170" mass="19429">MEKIIFQGKLAGQEASTIIVYGLQARYNPDTFFAHNQYLLGDSAFQPSPNMIPAFKKSPRSELDAHRKYFNTKLAKARIKTEHCIGLAKTRFQYLRGIRIKLSGKKSMKRLIRLVTCAFILHNLLIFEPIPDKWKKDIIENGNGLDADDELNLPIGRSGRGDERRNSHDT</sequence>
<evidence type="ECO:0000256" key="1">
    <source>
        <dbReference type="ARBA" id="ARBA00001968"/>
    </source>
</evidence>